<keyword evidence="1 3" id="KW-0245">EGF-like domain</keyword>
<evidence type="ECO:0000313" key="7">
    <source>
        <dbReference type="Proteomes" id="UP000790347"/>
    </source>
</evidence>
<reference evidence="6" key="2">
    <citation type="journal article" date="2022" name="Res Sq">
        <title>Comparative Genomics Reveals Insights into the Divergent Evolution of Astigmatic Mites and Household Pest Adaptations.</title>
        <authorList>
            <person name="Xiong Q."/>
            <person name="Wan A.T.-Y."/>
            <person name="Liu X.-Y."/>
            <person name="Fung C.S.-H."/>
            <person name="Xiao X."/>
            <person name="Malainual N."/>
            <person name="Hou J."/>
            <person name="Wang L."/>
            <person name="Wang M."/>
            <person name="Yang K."/>
            <person name="Cui Y."/>
            <person name="Leung E."/>
            <person name="Nong W."/>
            <person name="Shin S.-K."/>
            <person name="Au S."/>
            <person name="Jeong K.Y."/>
            <person name="Chew F.T."/>
            <person name="Hui J."/>
            <person name="Leung T.F."/>
            <person name="Tungtrongchitr A."/>
            <person name="Zhong N."/>
            <person name="Liu Z."/>
            <person name="Tsui S."/>
        </authorList>
    </citation>
    <scope>NUCLEOTIDE SEQUENCE</scope>
    <source>
        <strain evidence="6">Derf</strain>
        <tissue evidence="6">Whole organism</tissue>
    </source>
</reference>
<evidence type="ECO:0000313" key="6">
    <source>
        <dbReference type="EMBL" id="KAH9501669.1"/>
    </source>
</evidence>
<protein>
    <submittedName>
        <fullName evidence="6">Negative regulator of glucose-controlled proteins</fullName>
    </submittedName>
</protein>
<evidence type="ECO:0000256" key="4">
    <source>
        <dbReference type="SAM" id="MobiDB-lite"/>
    </source>
</evidence>
<keyword evidence="2 3" id="KW-1015">Disulfide bond</keyword>
<accession>A0A922HQ42</accession>
<evidence type="ECO:0000256" key="3">
    <source>
        <dbReference type="PROSITE-ProRule" id="PRU00076"/>
    </source>
</evidence>
<sequence>MNIRISQLTIVHASVRRDHGTYECRAMNVVSKEPSVKRFHVNVQWPINHPKHRQSLGNYHHHQNNGKHRHPSSYSGIRKTTINNDDDRIGAKNNVIIGTNHHYNINHNHHHQILNNNDDVESDEIHHYHPQVTDDGFNSFQDNSEIPQPCPIASFCLNGGTCSLYKHLGEYVCECADGYKGHRCEYKDLQKYPVKTLVDYDPIVARTPPHSFSASLVQK</sequence>
<evidence type="ECO:0000256" key="1">
    <source>
        <dbReference type="ARBA" id="ARBA00022536"/>
    </source>
</evidence>
<keyword evidence="7" id="KW-1185">Reference proteome</keyword>
<dbReference type="Proteomes" id="UP000790347">
    <property type="component" value="Unassembled WGS sequence"/>
</dbReference>
<comment type="caution">
    <text evidence="6">The sequence shown here is derived from an EMBL/GenBank/DDBJ whole genome shotgun (WGS) entry which is preliminary data.</text>
</comment>
<dbReference type="SMART" id="SM00181">
    <property type="entry name" value="EGF"/>
    <property type="match status" value="1"/>
</dbReference>
<reference evidence="6" key="1">
    <citation type="submission" date="2013-05" db="EMBL/GenBank/DDBJ databases">
        <authorList>
            <person name="Yim A.K.Y."/>
            <person name="Chan T.F."/>
            <person name="Ji K.M."/>
            <person name="Liu X.Y."/>
            <person name="Zhou J.W."/>
            <person name="Li R.Q."/>
            <person name="Yang K.Y."/>
            <person name="Li J."/>
            <person name="Li M."/>
            <person name="Law P.T.W."/>
            <person name="Wu Y.L."/>
            <person name="Cai Z.L."/>
            <person name="Qin H."/>
            <person name="Bao Y."/>
            <person name="Leung R.K.K."/>
            <person name="Ng P.K.S."/>
            <person name="Zou J."/>
            <person name="Zhong X.J."/>
            <person name="Ran P.X."/>
            <person name="Zhong N.S."/>
            <person name="Liu Z.G."/>
            <person name="Tsui S.K.W."/>
        </authorList>
    </citation>
    <scope>NUCLEOTIDE SEQUENCE</scope>
    <source>
        <strain evidence="6">Derf</strain>
        <tissue evidence="6">Whole organism</tissue>
    </source>
</reference>
<gene>
    <name evidence="6" type="primary">NRG2_2</name>
    <name evidence="6" type="ORF">DERF_012498</name>
</gene>
<feature type="region of interest" description="Disordered" evidence="4">
    <location>
        <begin position="54"/>
        <end position="86"/>
    </location>
</feature>
<comment type="caution">
    <text evidence="3">Lacks conserved residue(s) required for the propagation of feature annotation.</text>
</comment>
<dbReference type="PROSITE" id="PS50026">
    <property type="entry name" value="EGF_3"/>
    <property type="match status" value="1"/>
</dbReference>
<dbReference type="AlphaFoldDB" id="A0A922HQ42"/>
<evidence type="ECO:0000256" key="2">
    <source>
        <dbReference type="ARBA" id="ARBA00023157"/>
    </source>
</evidence>
<organism evidence="6 7">
    <name type="scientific">Dermatophagoides farinae</name>
    <name type="common">American house dust mite</name>
    <dbReference type="NCBI Taxonomy" id="6954"/>
    <lineage>
        <taxon>Eukaryota</taxon>
        <taxon>Metazoa</taxon>
        <taxon>Ecdysozoa</taxon>
        <taxon>Arthropoda</taxon>
        <taxon>Chelicerata</taxon>
        <taxon>Arachnida</taxon>
        <taxon>Acari</taxon>
        <taxon>Acariformes</taxon>
        <taxon>Sarcoptiformes</taxon>
        <taxon>Astigmata</taxon>
        <taxon>Psoroptidia</taxon>
        <taxon>Analgoidea</taxon>
        <taxon>Pyroglyphidae</taxon>
        <taxon>Dermatophagoidinae</taxon>
        <taxon>Dermatophagoides</taxon>
    </lineage>
</organism>
<dbReference type="CDD" id="cd00054">
    <property type="entry name" value="EGF_CA"/>
    <property type="match status" value="1"/>
</dbReference>
<dbReference type="SUPFAM" id="SSF57196">
    <property type="entry name" value="EGF/Laminin"/>
    <property type="match status" value="1"/>
</dbReference>
<feature type="disulfide bond" evidence="3">
    <location>
        <begin position="156"/>
        <end position="173"/>
    </location>
</feature>
<dbReference type="EMBL" id="ASGP02000006">
    <property type="protein sequence ID" value="KAH9501669.1"/>
    <property type="molecule type" value="Genomic_DNA"/>
</dbReference>
<feature type="domain" description="EGF-like" evidence="5">
    <location>
        <begin position="146"/>
        <end position="185"/>
    </location>
</feature>
<feature type="compositionally biased region" description="Basic residues" evidence="4">
    <location>
        <begin position="54"/>
        <end position="71"/>
    </location>
</feature>
<feature type="compositionally biased region" description="Polar residues" evidence="4">
    <location>
        <begin position="72"/>
        <end position="83"/>
    </location>
</feature>
<feature type="disulfide bond" evidence="3">
    <location>
        <begin position="175"/>
        <end position="184"/>
    </location>
</feature>
<dbReference type="InterPro" id="IPR000742">
    <property type="entry name" value="EGF"/>
</dbReference>
<dbReference type="PROSITE" id="PS01186">
    <property type="entry name" value="EGF_2"/>
    <property type="match status" value="1"/>
</dbReference>
<name>A0A922HQ42_DERFA</name>
<dbReference type="FunFam" id="2.10.25.10:FF:000118">
    <property type="entry name" value="protein delta homolog 2"/>
    <property type="match status" value="1"/>
</dbReference>
<dbReference type="PROSITE" id="PS00022">
    <property type="entry name" value="EGF_1"/>
    <property type="match status" value="1"/>
</dbReference>
<dbReference type="Pfam" id="PF00008">
    <property type="entry name" value="EGF"/>
    <property type="match status" value="1"/>
</dbReference>
<dbReference type="Gene3D" id="2.10.25.10">
    <property type="entry name" value="Laminin"/>
    <property type="match status" value="1"/>
</dbReference>
<evidence type="ECO:0000259" key="5">
    <source>
        <dbReference type="PROSITE" id="PS50026"/>
    </source>
</evidence>
<proteinExistence type="predicted"/>